<sequence>MTFIAIISILGLILIAYGLFSRPNQLFPEGKILPDMIPWEMCGINVRSRLPDDEWKGMALYAKRRQGFKCEVCGGNGKEQGFSHAVEAHEIWQHDHATRTQKLLGIVVLCPLCHKFKHIAFADSKGYGRQVRAHIQKVNGWTADQVELAINRATHEVKQLRGKWRLDLTYLNDYPYKVKDQNNRPIVFTNQENRYCRKGVYE</sequence>
<accession>A0A6L3N433</accession>
<name>A0A6L3N433_9BURK</name>
<comment type="caution">
    <text evidence="1">The sequence shown here is derived from an EMBL/GenBank/DDBJ whole genome shotgun (WGS) entry which is preliminary data.</text>
</comment>
<dbReference type="AlphaFoldDB" id="A0A6L3N433"/>
<dbReference type="Proteomes" id="UP000473470">
    <property type="component" value="Unassembled WGS sequence"/>
</dbReference>
<evidence type="ECO:0008006" key="3">
    <source>
        <dbReference type="Google" id="ProtNLM"/>
    </source>
</evidence>
<dbReference type="RefSeq" id="WP_150998486.1">
    <property type="nucleotide sequence ID" value="NZ_CABVPM010000001.1"/>
</dbReference>
<dbReference type="EMBL" id="VZOK01000004">
    <property type="protein sequence ID" value="KAB0640694.1"/>
    <property type="molecule type" value="Genomic_DNA"/>
</dbReference>
<gene>
    <name evidence="1" type="ORF">F7R25_04135</name>
</gene>
<proteinExistence type="predicted"/>
<evidence type="ECO:0000313" key="1">
    <source>
        <dbReference type="EMBL" id="KAB0640694.1"/>
    </source>
</evidence>
<organism evidence="1 2">
    <name type="scientific">Burkholderia stagnalis</name>
    <dbReference type="NCBI Taxonomy" id="1503054"/>
    <lineage>
        <taxon>Bacteria</taxon>
        <taxon>Pseudomonadati</taxon>
        <taxon>Pseudomonadota</taxon>
        <taxon>Betaproteobacteria</taxon>
        <taxon>Burkholderiales</taxon>
        <taxon>Burkholderiaceae</taxon>
        <taxon>Burkholderia</taxon>
        <taxon>Burkholderia cepacia complex</taxon>
    </lineage>
</organism>
<protein>
    <recommendedName>
        <fullName evidence="3">HNH endonuclease</fullName>
    </recommendedName>
</protein>
<reference evidence="1 2" key="1">
    <citation type="submission" date="2019-09" db="EMBL/GenBank/DDBJ databases">
        <title>Draft genome sequences of 48 bacterial type strains from the CCUG.</title>
        <authorList>
            <person name="Tunovic T."/>
            <person name="Pineiro-Iglesias B."/>
            <person name="Unosson C."/>
            <person name="Inganas E."/>
            <person name="Ohlen M."/>
            <person name="Cardew S."/>
            <person name="Jensie-Markopoulos S."/>
            <person name="Salva-Serra F."/>
            <person name="Jaen-Luchoro D."/>
            <person name="Karlsson R."/>
            <person name="Svensson-Stadler L."/>
            <person name="Chun J."/>
            <person name="Moore E."/>
        </authorList>
    </citation>
    <scope>NUCLEOTIDE SEQUENCE [LARGE SCALE GENOMIC DNA]</scope>
    <source>
        <strain evidence="1 2">CCUG 65686</strain>
    </source>
</reference>
<evidence type="ECO:0000313" key="2">
    <source>
        <dbReference type="Proteomes" id="UP000473470"/>
    </source>
</evidence>